<dbReference type="Proteomes" id="UP000319722">
    <property type="component" value="Unassembled WGS sequence"/>
</dbReference>
<dbReference type="EMBL" id="VIVL01000021">
    <property type="protein sequence ID" value="TWD73578.1"/>
    <property type="molecule type" value="Genomic_DNA"/>
</dbReference>
<proteinExistence type="predicted"/>
<sequence length="294" mass="33348">MALAKLQAKGEIRDLLEECCSKINEQVEALEHLHEKTPSPYKKPTFEVPDYPQPRPSPPVPLQAKWWEHALPGRRRRVAEANAEAFAEHKQTLLDWQGAKQQFAVEAEQQRQLVEVGIYRDKAAMDSYLEMALQAVEWPRETNVAFDLLDQGRLACLDVDLPEIEDMPKRTASVPQRGMRLSVKDLSPTKVQRMYAAHVHGVAFLLIGKTFAALPLVRQVVLSGYTQRRSTATGQVADEYLLSVHVNRDEWSRIDFAHLQAIDVVEALAQFEMRRTMSKTGIFKAIEPFEPPAA</sequence>
<organism evidence="1 2">
    <name type="scientific">Variovorax beijingensis</name>
    <dbReference type="NCBI Taxonomy" id="2496117"/>
    <lineage>
        <taxon>Bacteria</taxon>
        <taxon>Pseudomonadati</taxon>
        <taxon>Pseudomonadota</taxon>
        <taxon>Betaproteobacteria</taxon>
        <taxon>Burkholderiales</taxon>
        <taxon>Comamonadaceae</taxon>
        <taxon>Variovorax</taxon>
    </lineage>
</organism>
<dbReference type="AlphaFoldDB" id="A0A561B3X2"/>
<evidence type="ECO:0000313" key="2">
    <source>
        <dbReference type="Proteomes" id="UP000319722"/>
    </source>
</evidence>
<accession>A0A561B3X2</accession>
<comment type="caution">
    <text evidence="1">The sequence shown here is derived from an EMBL/GenBank/DDBJ whole genome shotgun (WGS) entry which is preliminary data.</text>
</comment>
<name>A0A561B3X2_9BURK</name>
<gene>
    <name evidence="1" type="ORF">FB547_1211</name>
</gene>
<reference evidence="1 2" key="1">
    <citation type="submission" date="2019-06" db="EMBL/GenBank/DDBJ databases">
        <title>Sorghum-associated microbial communities from plants grown in Nebraska, USA.</title>
        <authorList>
            <person name="Schachtman D."/>
        </authorList>
    </citation>
    <scope>NUCLEOTIDE SEQUENCE [LARGE SCALE GENOMIC DNA]</scope>
    <source>
        <strain evidence="1 2">T529</strain>
    </source>
</reference>
<evidence type="ECO:0000313" key="1">
    <source>
        <dbReference type="EMBL" id="TWD73578.1"/>
    </source>
</evidence>
<protein>
    <submittedName>
        <fullName evidence="1">Uncharacterized protein</fullName>
    </submittedName>
</protein>